<dbReference type="PROSITE" id="PS51257">
    <property type="entry name" value="PROKAR_LIPOPROTEIN"/>
    <property type="match status" value="1"/>
</dbReference>
<gene>
    <name evidence="1" type="ORF">EDB95_5054</name>
</gene>
<dbReference type="OrthoDB" id="665552at2"/>
<proteinExistence type="predicted"/>
<evidence type="ECO:0000313" key="1">
    <source>
        <dbReference type="EMBL" id="TDW97209.1"/>
    </source>
</evidence>
<dbReference type="AlphaFoldDB" id="A0A4R8DHL0"/>
<name>A0A4R8DHL0_9BACT</name>
<organism evidence="1 2">
    <name type="scientific">Dinghuibacter silviterrae</name>
    <dbReference type="NCBI Taxonomy" id="1539049"/>
    <lineage>
        <taxon>Bacteria</taxon>
        <taxon>Pseudomonadati</taxon>
        <taxon>Bacteroidota</taxon>
        <taxon>Chitinophagia</taxon>
        <taxon>Chitinophagales</taxon>
        <taxon>Chitinophagaceae</taxon>
        <taxon>Dinghuibacter</taxon>
    </lineage>
</organism>
<reference evidence="1 2" key="1">
    <citation type="submission" date="2019-03" db="EMBL/GenBank/DDBJ databases">
        <title>Genomic Encyclopedia of Type Strains, Phase IV (KMG-IV): sequencing the most valuable type-strain genomes for metagenomic binning, comparative biology and taxonomic classification.</title>
        <authorList>
            <person name="Goeker M."/>
        </authorList>
    </citation>
    <scope>NUCLEOTIDE SEQUENCE [LARGE SCALE GENOMIC DNA]</scope>
    <source>
        <strain evidence="1 2">DSM 100059</strain>
    </source>
</reference>
<sequence>MNLMKGAALVAIVLLSSCAGHKSYFTSDVRARLERDHIPPEKVQFYIDRSVELRREVASRDAKVTDGRVRLVNGKYINIIKLKKGTPGVCTGFYTNSVNVAFESGPGQYLAFGVPAYGNNIYQVEAQNWINGTGKVMYEGNAYFIQPGGVEAKLLIDKSIIDKYDVSSRNMHGRKVQDSDATPASN</sequence>
<accession>A0A4R8DHL0</accession>
<comment type="caution">
    <text evidence="1">The sequence shown here is derived from an EMBL/GenBank/DDBJ whole genome shotgun (WGS) entry which is preliminary data.</text>
</comment>
<dbReference type="EMBL" id="SODV01000002">
    <property type="protein sequence ID" value="TDW97209.1"/>
    <property type="molecule type" value="Genomic_DNA"/>
</dbReference>
<dbReference type="RefSeq" id="WP_133999031.1">
    <property type="nucleotide sequence ID" value="NZ_SODV01000002.1"/>
</dbReference>
<evidence type="ECO:0000313" key="2">
    <source>
        <dbReference type="Proteomes" id="UP000294498"/>
    </source>
</evidence>
<dbReference type="Proteomes" id="UP000294498">
    <property type="component" value="Unassembled WGS sequence"/>
</dbReference>
<keyword evidence="2" id="KW-1185">Reference proteome</keyword>
<protein>
    <recommendedName>
        <fullName evidence="3">Lipoprotein</fullName>
    </recommendedName>
</protein>
<evidence type="ECO:0008006" key="3">
    <source>
        <dbReference type="Google" id="ProtNLM"/>
    </source>
</evidence>